<evidence type="ECO:0000256" key="1">
    <source>
        <dbReference type="SAM" id="MobiDB-lite"/>
    </source>
</evidence>
<feature type="region of interest" description="Disordered" evidence="1">
    <location>
        <begin position="26"/>
        <end position="49"/>
    </location>
</feature>
<dbReference type="EMBL" id="CSAE01000894">
    <property type="protein sequence ID" value="COX05498.1"/>
    <property type="molecule type" value="Genomic_DNA"/>
</dbReference>
<organism evidence="2 3">
    <name type="scientific">Mycobacterium tuberculosis</name>
    <dbReference type="NCBI Taxonomy" id="1773"/>
    <lineage>
        <taxon>Bacteria</taxon>
        <taxon>Bacillati</taxon>
        <taxon>Actinomycetota</taxon>
        <taxon>Actinomycetes</taxon>
        <taxon>Mycobacteriales</taxon>
        <taxon>Mycobacteriaceae</taxon>
        <taxon>Mycobacterium</taxon>
        <taxon>Mycobacterium tuberculosis complex</taxon>
    </lineage>
</organism>
<protein>
    <submittedName>
        <fullName evidence="2">Uncharacterized protein</fullName>
    </submittedName>
</protein>
<proteinExistence type="predicted"/>
<reference evidence="3" key="1">
    <citation type="submission" date="2015-03" db="EMBL/GenBank/DDBJ databases">
        <authorList>
            <consortium name="Pathogen Informatics"/>
        </authorList>
    </citation>
    <scope>NUCLEOTIDE SEQUENCE [LARGE SCALE GENOMIC DNA]</scope>
    <source>
        <strain evidence="3">K00500041</strain>
    </source>
</reference>
<dbReference type="AlphaFoldDB" id="A0A0U0SXY8"/>
<gene>
    <name evidence="2" type="ORF">ERS007703_04689</name>
</gene>
<dbReference type="Proteomes" id="UP000038802">
    <property type="component" value="Unassembled WGS sequence"/>
</dbReference>
<evidence type="ECO:0000313" key="3">
    <source>
        <dbReference type="Proteomes" id="UP000038802"/>
    </source>
</evidence>
<evidence type="ECO:0000313" key="2">
    <source>
        <dbReference type="EMBL" id="COX05498.1"/>
    </source>
</evidence>
<sequence>MKRTTPAAMPITSRPHGPSLIETLAESLRSESASSPATSRQSPPVLGAA</sequence>
<accession>A0A0U0SXY8</accession>
<name>A0A0U0SXY8_MYCTX</name>